<evidence type="ECO:0000313" key="7">
    <source>
        <dbReference type="EMBL" id="TDU66487.1"/>
    </source>
</evidence>
<dbReference type="PROSITE" id="PS51007">
    <property type="entry name" value="CYTC"/>
    <property type="match status" value="2"/>
</dbReference>
<dbReference type="OrthoDB" id="9773456at2"/>
<keyword evidence="2 4" id="KW-0479">Metal-binding</keyword>
<feature type="chain" id="PRO_5020827530" description="Cytochrome c domain-containing protein" evidence="5">
    <location>
        <begin position="20"/>
        <end position="209"/>
    </location>
</feature>
<feature type="domain" description="Cytochrome c" evidence="6">
    <location>
        <begin position="18"/>
        <end position="106"/>
    </location>
</feature>
<protein>
    <recommendedName>
        <fullName evidence="6">Cytochrome c domain-containing protein</fullName>
    </recommendedName>
</protein>
<feature type="signal peptide" evidence="5">
    <location>
        <begin position="1"/>
        <end position="19"/>
    </location>
</feature>
<dbReference type="GO" id="GO:0009055">
    <property type="term" value="F:electron transfer activity"/>
    <property type="evidence" value="ECO:0007669"/>
    <property type="project" value="InterPro"/>
</dbReference>
<dbReference type="InterPro" id="IPR050597">
    <property type="entry name" value="Cytochrome_c_Oxidase_Subunit"/>
</dbReference>
<keyword evidence="5" id="KW-0732">Signal</keyword>
<dbReference type="PANTHER" id="PTHR33751">
    <property type="entry name" value="CBB3-TYPE CYTOCHROME C OXIDASE SUBUNIT FIXP"/>
    <property type="match status" value="1"/>
</dbReference>
<evidence type="ECO:0000259" key="6">
    <source>
        <dbReference type="PROSITE" id="PS51007"/>
    </source>
</evidence>
<dbReference type="AlphaFoldDB" id="A0A4R7RQD1"/>
<dbReference type="RefSeq" id="WP_133796595.1">
    <property type="nucleotide sequence ID" value="NZ_SOCA01000008.1"/>
</dbReference>
<dbReference type="PANTHER" id="PTHR33751:SF1">
    <property type="entry name" value="CBB3-TYPE CYTOCHROME C OXIDASE SUBUNIT FIXP"/>
    <property type="match status" value="1"/>
</dbReference>
<reference evidence="7 8" key="1">
    <citation type="submission" date="2019-03" db="EMBL/GenBank/DDBJ databases">
        <title>Genomic Encyclopedia of Archaeal and Bacterial Type Strains, Phase II (KMG-II): from individual species to whole genera.</title>
        <authorList>
            <person name="Goeker M."/>
        </authorList>
    </citation>
    <scope>NUCLEOTIDE SEQUENCE [LARGE SCALE GENOMIC DNA]</scope>
    <source>
        <strain evidence="7 8">ATCC 25309</strain>
    </source>
</reference>
<sequence length="209" mass="22910">MPRFILLFSLCLLATSSHAQEDGAALFKTVCAQCHGPQGEGNEVLKTPSIANLPHWYVERQLTNFHEGKRGSDAQADPQGALMAAIAKTLNPDQITAVASHVQSLTLVVPQERILAGADVKAGGELFYERCMECHRYNASGEQLFGSPPLVGRQGWYLLAQLKKFKSLHRGNAKGDEKGAKMVMMTTLFVEDEQVMKNVVSYILTLNPP</sequence>
<dbReference type="Pfam" id="PF00034">
    <property type="entry name" value="Cytochrom_C"/>
    <property type="match status" value="2"/>
</dbReference>
<dbReference type="SUPFAM" id="SSF46626">
    <property type="entry name" value="Cytochrome c"/>
    <property type="match status" value="2"/>
</dbReference>
<dbReference type="InterPro" id="IPR009056">
    <property type="entry name" value="Cyt_c-like_dom"/>
</dbReference>
<dbReference type="GO" id="GO:0020037">
    <property type="term" value="F:heme binding"/>
    <property type="evidence" value="ECO:0007669"/>
    <property type="project" value="InterPro"/>
</dbReference>
<accession>A0A4R7RQD1</accession>
<evidence type="ECO:0000256" key="4">
    <source>
        <dbReference type="PROSITE-ProRule" id="PRU00433"/>
    </source>
</evidence>
<name>A0A4R7RQD1_9BACT</name>
<dbReference type="Gene3D" id="1.10.760.10">
    <property type="entry name" value="Cytochrome c-like domain"/>
    <property type="match status" value="2"/>
</dbReference>
<gene>
    <name evidence="7" type="ORF">EI77_03582</name>
</gene>
<dbReference type="Proteomes" id="UP000295662">
    <property type="component" value="Unassembled WGS sequence"/>
</dbReference>
<evidence type="ECO:0000256" key="3">
    <source>
        <dbReference type="ARBA" id="ARBA00023004"/>
    </source>
</evidence>
<evidence type="ECO:0000256" key="1">
    <source>
        <dbReference type="ARBA" id="ARBA00022617"/>
    </source>
</evidence>
<evidence type="ECO:0000256" key="5">
    <source>
        <dbReference type="SAM" id="SignalP"/>
    </source>
</evidence>
<keyword evidence="1 4" id="KW-0349">Heme</keyword>
<comment type="caution">
    <text evidence="7">The sequence shown here is derived from an EMBL/GenBank/DDBJ whole genome shotgun (WGS) entry which is preliminary data.</text>
</comment>
<proteinExistence type="predicted"/>
<feature type="domain" description="Cytochrome c" evidence="6">
    <location>
        <begin position="118"/>
        <end position="207"/>
    </location>
</feature>
<dbReference type="InterPro" id="IPR036909">
    <property type="entry name" value="Cyt_c-like_dom_sf"/>
</dbReference>
<dbReference type="EMBL" id="SOCA01000008">
    <property type="protein sequence ID" value="TDU66487.1"/>
    <property type="molecule type" value="Genomic_DNA"/>
</dbReference>
<evidence type="ECO:0000256" key="2">
    <source>
        <dbReference type="ARBA" id="ARBA00022723"/>
    </source>
</evidence>
<evidence type="ECO:0000313" key="8">
    <source>
        <dbReference type="Proteomes" id="UP000295662"/>
    </source>
</evidence>
<dbReference type="GO" id="GO:0046872">
    <property type="term" value="F:metal ion binding"/>
    <property type="evidence" value="ECO:0007669"/>
    <property type="project" value="UniProtKB-KW"/>
</dbReference>
<organism evidence="7 8">
    <name type="scientific">Prosthecobacter fusiformis</name>
    <dbReference type="NCBI Taxonomy" id="48464"/>
    <lineage>
        <taxon>Bacteria</taxon>
        <taxon>Pseudomonadati</taxon>
        <taxon>Verrucomicrobiota</taxon>
        <taxon>Verrucomicrobiia</taxon>
        <taxon>Verrucomicrobiales</taxon>
        <taxon>Verrucomicrobiaceae</taxon>
        <taxon>Prosthecobacter</taxon>
    </lineage>
</organism>
<keyword evidence="8" id="KW-1185">Reference proteome</keyword>
<keyword evidence="3 4" id="KW-0408">Iron</keyword>